<evidence type="ECO:0000256" key="4">
    <source>
        <dbReference type="ARBA" id="ARBA00023136"/>
    </source>
</evidence>
<dbReference type="InterPro" id="IPR017871">
    <property type="entry name" value="ABC_transporter-like_CS"/>
</dbReference>
<evidence type="ECO:0000256" key="2">
    <source>
        <dbReference type="ARBA" id="ARBA00022692"/>
    </source>
</evidence>
<keyword evidence="9" id="KW-0547">Nucleotide-binding</keyword>
<evidence type="ECO:0000256" key="1">
    <source>
        <dbReference type="ARBA" id="ARBA00004651"/>
    </source>
</evidence>
<feature type="transmembrane region" description="Helical" evidence="6">
    <location>
        <begin position="68"/>
        <end position="86"/>
    </location>
</feature>
<keyword evidence="10" id="KW-1185">Reference proteome</keyword>
<evidence type="ECO:0000256" key="6">
    <source>
        <dbReference type="SAM" id="Phobius"/>
    </source>
</evidence>
<dbReference type="InterPro" id="IPR003439">
    <property type="entry name" value="ABC_transporter-like_ATP-bd"/>
</dbReference>
<feature type="transmembrane region" description="Helical" evidence="6">
    <location>
        <begin position="253"/>
        <end position="276"/>
    </location>
</feature>
<protein>
    <submittedName>
        <fullName evidence="9">ABC transporter ATP-binding protein</fullName>
    </submittedName>
</protein>
<dbReference type="CDD" id="cd07346">
    <property type="entry name" value="ABC_6TM_exporters"/>
    <property type="match status" value="1"/>
</dbReference>
<feature type="transmembrane region" description="Helical" evidence="6">
    <location>
        <begin position="282"/>
        <end position="301"/>
    </location>
</feature>
<feature type="transmembrane region" description="Helical" evidence="6">
    <location>
        <begin position="174"/>
        <end position="192"/>
    </location>
</feature>
<dbReference type="PROSITE" id="PS00211">
    <property type="entry name" value="ABC_TRANSPORTER_1"/>
    <property type="match status" value="1"/>
</dbReference>
<feature type="region of interest" description="Disordered" evidence="5">
    <location>
        <begin position="578"/>
        <end position="612"/>
    </location>
</feature>
<dbReference type="InterPro" id="IPR011527">
    <property type="entry name" value="ABC1_TM_dom"/>
</dbReference>
<evidence type="ECO:0000256" key="3">
    <source>
        <dbReference type="ARBA" id="ARBA00022989"/>
    </source>
</evidence>
<feature type="transmembrane region" description="Helical" evidence="6">
    <location>
        <begin position="147"/>
        <end position="168"/>
    </location>
</feature>
<feature type="domain" description="ABC transporter" evidence="7">
    <location>
        <begin position="324"/>
        <end position="578"/>
    </location>
</feature>
<dbReference type="PANTHER" id="PTHR43394">
    <property type="entry name" value="ATP-DEPENDENT PERMEASE MDL1, MITOCHONDRIAL"/>
    <property type="match status" value="1"/>
</dbReference>
<dbReference type="SUPFAM" id="SSF52540">
    <property type="entry name" value="P-loop containing nucleoside triphosphate hydrolases"/>
    <property type="match status" value="1"/>
</dbReference>
<sequence>MQIRDLPYTDPGLPDVRSGPRFLLWLGRNQLSGQVRAMLWGVLHMVAVAVLPVTMGIAVQAVVDRSGAHLALAGGLMLLLGVLIALGDTMLHRTAVTNWITASARVQQLLARKTAELGATLTRRVAAGEVVAVSTGDVEKIGWFVEALSRFASAAFTTLVVCVALVIYQPALGVVIAVGVPVLILAVLPLLPPATKRADEQRDKAGYATELASDTVAGLRVLRGIGGEELFLTRYRAASQDVRKAAVRSARMWALIAAVQVVLPGLLLIAVVWFGVGLVRDGRIGVGELVTVYGLVTFLLFPLRQFEEIAMAYSFSRPSAARAARVLALRRTSPAPDSADGTLPSGDLYDPATGLLAPSGRLTAVVCGDPDAAGRLAERLGGHAPDEDAGDTPSALLGGVALDRVPLEVARTAVLVQDKDPVLLSGTLDELLAVPSSGAVEAGAALAAAQCSDVLTALAQASADASGDPMRTRITERGRSLSGGQRQRLALARSLVTDPEVLVLDEPTSAVDSHTEARIADGVRSLREGRTTVVFSSSPLLLDRADRVVFVQEGEVAGVGTHRELLRDTPAYRAVVTRETDEETRAAGAGPGSALDTELTRLKKNEQIEESA</sequence>
<dbReference type="PROSITE" id="PS50929">
    <property type="entry name" value="ABC_TM1F"/>
    <property type="match status" value="1"/>
</dbReference>
<proteinExistence type="predicted"/>
<comment type="caution">
    <text evidence="9">The sequence shown here is derived from an EMBL/GenBank/DDBJ whole genome shotgun (WGS) entry which is preliminary data.</text>
</comment>
<dbReference type="InterPro" id="IPR036640">
    <property type="entry name" value="ABC1_TM_sf"/>
</dbReference>
<reference evidence="9 10" key="1">
    <citation type="journal article" date="2019" name="Int. J. Syst. Evol. Microbiol.">
        <title>The Global Catalogue of Microorganisms (GCM) 10K type strain sequencing project: providing services to taxonomists for standard genome sequencing and annotation.</title>
        <authorList>
            <consortium name="The Broad Institute Genomics Platform"/>
            <consortium name="The Broad Institute Genome Sequencing Center for Infectious Disease"/>
            <person name="Wu L."/>
            <person name="Ma J."/>
        </authorList>
    </citation>
    <scope>NUCLEOTIDE SEQUENCE [LARGE SCALE GENOMIC DNA]</scope>
    <source>
        <strain evidence="9 10">JCM 10649</strain>
    </source>
</reference>
<accession>A0ABN0ZLM6</accession>
<keyword evidence="9" id="KW-0067">ATP-binding</keyword>
<keyword evidence="2 6" id="KW-0812">Transmembrane</keyword>
<dbReference type="Pfam" id="PF00664">
    <property type="entry name" value="ABC_membrane"/>
    <property type="match status" value="1"/>
</dbReference>
<dbReference type="InterPro" id="IPR027417">
    <property type="entry name" value="P-loop_NTPase"/>
</dbReference>
<dbReference type="Gene3D" id="3.40.50.300">
    <property type="entry name" value="P-loop containing nucleotide triphosphate hydrolases"/>
    <property type="match status" value="1"/>
</dbReference>
<evidence type="ECO:0000313" key="10">
    <source>
        <dbReference type="Proteomes" id="UP001499895"/>
    </source>
</evidence>
<feature type="transmembrane region" description="Helical" evidence="6">
    <location>
        <begin position="37"/>
        <end position="62"/>
    </location>
</feature>
<evidence type="ECO:0000313" key="9">
    <source>
        <dbReference type="EMBL" id="GAA0451581.1"/>
    </source>
</evidence>
<keyword evidence="4 6" id="KW-0472">Membrane</keyword>
<dbReference type="SUPFAM" id="SSF90123">
    <property type="entry name" value="ABC transporter transmembrane region"/>
    <property type="match status" value="1"/>
</dbReference>
<evidence type="ECO:0000259" key="7">
    <source>
        <dbReference type="PROSITE" id="PS50893"/>
    </source>
</evidence>
<dbReference type="RefSeq" id="WP_344086980.1">
    <property type="nucleotide sequence ID" value="NZ_BAAAHB010000008.1"/>
</dbReference>
<dbReference type="PROSITE" id="PS50893">
    <property type="entry name" value="ABC_TRANSPORTER_2"/>
    <property type="match status" value="1"/>
</dbReference>
<name>A0ABN0ZLM6_9ACTN</name>
<dbReference type="Proteomes" id="UP001499895">
    <property type="component" value="Unassembled WGS sequence"/>
</dbReference>
<evidence type="ECO:0000256" key="5">
    <source>
        <dbReference type="SAM" id="MobiDB-lite"/>
    </source>
</evidence>
<comment type="subcellular location">
    <subcellularLocation>
        <location evidence="1">Cell membrane</location>
        <topology evidence="1">Multi-pass membrane protein</topology>
    </subcellularLocation>
</comment>
<dbReference type="Pfam" id="PF00005">
    <property type="entry name" value="ABC_tran"/>
    <property type="match status" value="1"/>
</dbReference>
<feature type="domain" description="ABC transmembrane type-1" evidence="8">
    <location>
        <begin position="37"/>
        <end position="306"/>
    </location>
</feature>
<gene>
    <name evidence="9" type="ORF">GCM10009544_12970</name>
</gene>
<dbReference type="PANTHER" id="PTHR43394:SF1">
    <property type="entry name" value="ATP-BINDING CASSETTE SUB-FAMILY B MEMBER 10, MITOCHONDRIAL"/>
    <property type="match status" value="1"/>
</dbReference>
<dbReference type="InterPro" id="IPR039421">
    <property type="entry name" value="Type_1_exporter"/>
</dbReference>
<organism evidence="9 10">
    <name type="scientific">Streptomyces stramineus</name>
    <dbReference type="NCBI Taxonomy" id="173861"/>
    <lineage>
        <taxon>Bacteria</taxon>
        <taxon>Bacillati</taxon>
        <taxon>Actinomycetota</taxon>
        <taxon>Actinomycetes</taxon>
        <taxon>Kitasatosporales</taxon>
        <taxon>Streptomycetaceae</taxon>
        <taxon>Streptomyces</taxon>
    </lineage>
</organism>
<feature type="compositionally biased region" description="Basic and acidic residues" evidence="5">
    <location>
        <begin position="598"/>
        <end position="612"/>
    </location>
</feature>
<dbReference type="Gene3D" id="1.20.1560.10">
    <property type="entry name" value="ABC transporter type 1, transmembrane domain"/>
    <property type="match status" value="1"/>
</dbReference>
<evidence type="ECO:0000259" key="8">
    <source>
        <dbReference type="PROSITE" id="PS50929"/>
    </source>
</evidence>
<keyword evidence="3 6" id="KW-1133">Transmembrane helix</keyword>
<dbReference type="EMBL" id="BAAAHB010000008">
    <property type="protein sequence ID" value="GAA0451581.1"/>
    <property type="molecule type" value="Genomic_DNA"/>
</dbReference>
<dbReference type="GO" id="GO:0005524">
    <property type="term" value="F:ATP binding"/>
    <property type="evidence" value="ECO:0007669"/>
    <property type="project" value="UniProtKB-KW"/>
</dbReference>